<reference evidence="9 10" key="1">
    <citation type="journal article" date="2013" name="Antonie Van Leeuwenhoek">
        <title>Paracoccus zhejiangensis sp. nov., isolated from activated sludge in wastewater-treatment system.</title>
        <authorList>
            <person name="Wu Z.G."/>
            <person name="Zhang D.F."/>
            <person name="Liu Y.L."/>
            <person name="Wang F."/>
            <person name="Jiang X."/>
            <person name="Li C."/>
            <person name="Li S.P."/>
            <person name="Hong Q."/>
            <person name="Li W.J."/>
        </authorList>
    </citation>
    <scope>NUCLEOTIDE SEQUENCE [LARGE SCALE GENOMIC DNA]</scope>
    <source>
        <strain evidence="9 10">J6</strain>
    </source>
</reference>
<feature type="chain" id="PRO_5013985159" description="Cytochrome c-type biogenesis protein" evidence="7">
    <location>
        <begin position="20"/>
        <end position="155"/>
    </location>
</feature>
<dbReference type="OrthoDB" id="9804975at2"/>
<dbReference type="RefSeq" id="WP_101751988.1">
    <property type="nucleotide sequence ID" value="NZ_CP025430.1"/>
</dbReference>
<comment type="function">
    <text evidence="7">Possible subunit of a heme lyase.</text>
</comment>
<dbReference type="PANTHER" id="PTHR47870:SF1">
    <property type="entry name" value="CYTOCHROME C-TYPE BIOGENESIS PROTEIN CCMH"/>
    <property type="match status" value="1"/>
</dbReference>
<dbReference type="EMBL" id="CP025430">
    <property type="protein sequence ID" value="AUH63947.1"/>
    <property type="molecule type" value="Genomic_DNA"/>
</dbReference>
<proteinExistence type="inferred from homology"/>
<dbReference type="Pfam" id="PF03918">
    <property type="entry name" value="CcmH"/>
    <property type="match status" value="1"/>
</dbReference>
<gene>
    <name evidence="9" type="ORF">CX676_07045</name>
</gene>
<name>A0A2H5EXE0_9RHOB</name>
<keyword evidence="2 7" id="KW-0349">Heme</keyword>
<evidence type="ECO:0000313" key="9">
    <source>
        <dbReference type="EMBL" id="AUH63947.1"/>
    </source>
</evidence>
<keyword evidence="5" id="KW-0201">Cytochrome c-type biogenesis</keyword>
<dbReference type="GO" id="GO:0017004">
    <property type="term" value="P:cytochrome complex assembly"/>
    <property type="evidence" value="ECO:0007669"/>
    <property type="project" value="UniProtKB-KW"/>
</dbReference>
<comment type="similarity">
    <text evidence="1 7">Belongs to the CcmH/CycL/Ccl2/NrfF family.</text>
</comment>
<keyword evidence="7" id="KW-0472">Membrane</keyword>
<dbReference type="CDD" id="cd16378">
    <property type="entry name" value="CcmH_N"/>
    <property type="match status" value="1"/>
</dbReference>
<feature type="domain" description="CcmH/CycL/Ccl2/NrfF N-terminal" evidence="8">
    <location>
        <begin position="8"/>
        <end position="150"/>
    </location>
</feature>
<evidence type="ECO:0000256" key="3">
    <source>
        <dbReference type="ARBA" id="ARBA00022723"/>
    </source>
</evidence>
<dbReference type="PANTHER" id="PTHR47870">
    <property type="entry name" value="CYTOCHROME C-TYPE BIOGENESIS PROTEIN CCMH"/>
    <property type="match status" value="1"/>
</dbReference>
<keyword evidence="3 7" id="KW-0479">Metal-binding</keyword>
<dbReference type="AlphaFoldDB" id="A0A2H5EXE0"/>
<keyword evidence="7" id="KW-0812">Transmembrane</keyword>
<evidence type="ECO:0000256" key="4">
    <source>
        <dbReference type="ARBA" id="ARBA00022729"/>
    </source>
</evidence>
<dbReference type="InterPro" id="IPR005616">
    <property type="entry name" value="CcmH/CycL/Ccl2/NrfF_N"/>
</dbReference>
<dbReference type="Proteomes" id="UP000234530">
    <property type="component" value="Chromosome"/>
</dbReference>
<keyword evidence="7" id="KW-1133">Transmembrane helix</keyword>
<organism evidence="9 10">
    <name type="scientific">Paracoccus zhejiangensis</name>
    <dbReference type="NCBI Taxonomy" id="1077935"/>
    <lineage>
        <taxon>Bacteria</taxon>
        <taxon>Pseudomonadati</taxon>
        <taxon>Pseudomonadota</taxon>
        <taxon>Alphaproteobacteria</taxon>
        <taxon>Rhodobacterales</taxon>
        <taxon>Paracoccaceae</taxon>
        <taxon>Paracoccus</taxon>
    </lineage>
</organism>
<evidence type="ECO:0000256" key="7">
    <source>
        <dbReference type="RuleBase" id="RU364112"/>
    </source>
</evidence>
<feature type="transmembrane region" description="Helical" evidence="7">
    <location>
        <begin position="103"/>
        <end position="124"/>
    </location>
</feature>
<feature type="signal peptide" evidence="7">
    <location>
        <begin position="1"/>
        <end position="19"/>
    </location>
</feature>
<keyword evidence="6 7" id="KW-0408">Iron</keyword>
<dbReference type="InterPro" id="IPR051263">
    <property type="entry name" value="C-type_cytochrome_biogenesis"/>
</dbReference>
<evidence type="ECO:0000259" key="8">
    <source>
        <dbReference type="Pfam" id="PF03918"/>
    </source>
</evidence>
<sequence>MRRVLAIIALALLPTLALAVQPDEVLPDAALEARAREISQKLRCPVCQGENIDESNAPISRDLRLYVRERLVAGDTNPQVIEAVTDRFGEFVLFEPPVRGANLLLWLAGPLMALLALLVGWRFLRSRERAETAPPAPLSDEERARLETIMGDVKE</sequence>
<accession>A0A2H5EXE0</accession>
<keyword evidence="4 7" id="KW-0732">Signal</keyword>
<evidence type="ECO:0000256" key="6">
    <source>
        <dbReference type="ARBA" id="ARBA00023004"/>
    </source>
</evidence>
<dbReference type="GO" id="GO:0046872">
    <property type="term" value="F:metal ion binding"/>
    <property type="evidence" value="ECO:0007669"/>
    <property type="project" value="UniProtKB-KW"/>
</dbReference>
<keyword evidence="10" id="KW-1185">Reference proteome</keyword>
<dbReference type="Gene3D" id="1.10.8.640">
    <property type="entry name" value="Cytochrome C biogenesis protein"/>
    <property type="match status" value="1"/>
</dbReference>
<dbReference type="InterPro" id="IPR038297">
    <property type="entry name" value="CcmH/CycL/NrfF/Ccl2_sf"/>
</dbReference>
<protein>
    <recommendedName>
        <fullName evidence="7">Cytochrome c-type biogenesis protein</fullName>
    </recommendedName>
</protein>
<evidence type="ECO:0000313" key="10">
    <source>
        <dbReference type="Proteomes" id="UP000234530"/>
    </source>
</evidence>
<evidence type="ECO:0000256" key="1">
    <source>
        <dbReference type="ARBA" id="ARBA00010342"/>
    </source>
</evidence>
<dbReference type="KEGG" id="pzh:CX676_07045"/>
<evidence type="ECO:0000256" key="5">
    <source>
        <dbReference type="ARBA" id="ARBA00022748"/>
    </source>
</evidence>
<dbReference type="GO" id="GO:0005886">
    <property type="term" value="C:plasma membrane"/>
    <property type="evidence" value="ECO:0007669"/>
    <property type="project" value="TreeGrafter"/>
</dbReference>
<evidence type="ECO:0000256" key="2">
    <source>
        <dbReference type="ARBA" id="ARBA00022617"/>
    </source>
</evidence>